<name>A0A1J5REZ3_9ZZZZ</name>
<proteinExistence type="predicted"/>
<protein>
    <recommendedName>
        <fullName evidence="2">Abortive infection protein-like C-terminal domain-containing protein</fullName>
    </recommendedName>
</protein>
<gene>
    <name evidence="1" type="ORF">GALL_233380</name>
</gene>
<evidence type="ECO:0000313" key="1">
    <source>
        <dbReference type="EMBL" id="OIQ94680.1"/>
    </source>
</evidence>
<reference evidence="1" key="1">
    <citation type="submission" date="2016-10" db="EMBL/GenBank/DDBJ databases">
        <title>Sequence of Gallionella enrichment culture.</title>
        <authorList>
            <person name="Poehlein A."/>
            <person name="Muehling M."/>
            <person name="Daniel R."/>
        </authorList>
    </citation>
    <scope>NUCLEOTIDE SEQUENCE</scope>
</reference>
<sequence length="282" mass="31396">MRSQDFFIETADEGPWGKAQRVLDEALIEQIHAGAGRRADVEVAVPLARLIHDEFEGHGTDGNTRLSNIESRGAMAALRAVLARLDVPFAPPFDDFDDFRTYWKRNGAAGTGGWQARRDILAKLFNPVHDQLADLQVGALRSVLAQPVTTHPRTGWTRVDEEVAELRRHFQAARTPQDYRNVGNDCVIVLERLSAAAYSADRHLSGDDDEPPVAKTKDRLDRVIEVDLPGPENAELRKLVRAAIQQAQAVKHRTPNRRHAGIAADSVILLANMFRRLAEPED</sequence>
<organism evidence="1">
    <name type="scientific">mine drainage metagenome</name>
    <dbReference type="NCBI Taxonomy" id="410659"/>
    <lineage>
        <taxon>unclassified sequences</taxon>
        <taxon>metagenomes</taxon>
        <taxon>ecological metagenomes</taxon>
    </lineage>
</organism>
<evidence type="ECO:0008006" key="2">
    <source>
        <dbReference type="Google" id="ProtNLM"/>
    </source>
</evidence>
<comment type="caution">
    <text evidence="1">The sequence shown here is derived from an EMBL/GenBank/DDBJ whole genome shotgun (WGS) entry which is preliminary data.</text>
</comment>
<accession>A0A1J5REZ3</accession>
<dbReference type="AlphaFoldDB" id="A0A1J5REZ3"/>
<dbReference type="EMBL" id="MLJW01000181">
    <property type="protein sequence ID" value="OIQ94680.1"/>
    <property type="molecule type" value="Genomic_DNA"/>
</dbReference>